<gene>
    <name evidence="1" type="ORF">TSPGSL018_18808</name>
</gene>
<name>A0A061R0H7_9CHLO</name>
<feature type="non-terminal residue" evidence="1">
    <location>
        <position position="1"/>
    </location>
</feature>
<organism evidence="1">
    <name type="scientific">Tetraselmis sp. GSL018</name>
    <dbReference type="NCBI Taxonomy" id="582737"/>
    <lineage>
        <taxon>Eukaryota</taxon>
        <taxon>Viridiplantae</taxon>
        <taxon>Chlorophyta</taxon>
        <taxon>core chlorophytes</taxon>
        <taxon>Chlorodendrophyceae</taxon>
        <taxon>Chlorodendrales</taxon>
        <taxon>Chlorodendraceae</taxon>
        <taxon>Tetraselmis</taxon>
    </lineage>
</organism>
<accession>A0A061R0H7</accession>
<reference evidence="1" key="1">
    <citation type="submission" date="2014-05" db="EMBL/GenBank/DDBJ databases">
        <title>The transcriptome of the halophilic microalga Tetraselmis sp. GSL018 isolated from the Great Salt Lake, Utah.</title>
        <authorList>
            <person name="Jinkerson R.E."/>
            <person name="D'Adamo S."/>
            <person name="Posewitz M.C."/>
        </authorList>
    </citation>
    <scope>NUCLEOTIDE SEQUENCE</scope>
    <source>
        <strain evidence="1">GSL018</strain>
    </source>
</reference>
<dbReference type="AlphaFoldDB" id="A0A061R0H7"/>
<sequence>VPLLLSAPSDKQLAREKLLEILSAESSALFKRGTDACVKLSSALKTETVLKG</sequence>
<proteinExistence type="predicted"/>
<protein>
    <submittedName>
        <fullName evidence="1">Uncharacterized protein</fullName>
    </submittedName>
</protein>
<evidence type="ECO:0000313" key="1">
    <source>
        <dbReference type="EMBL" id="JAC64214.1"/>
    </source>
</evidence>
<dbReference type="EMBL" id="GBEZ01022633">
    <property type="protein sequence ID" value="JAC64214.1"/>
    <property type="molecule type" value="Transcribed_RNA"/>
</dbReference>